<dbReference type="RefSeq" id="WP_163290170.1">
    <property type="nucleotide sequence ID" value="NZ_JAAGWY010000002.1"/>
</dbReference>
<dbReference type="Gene3D" id="3.40.50.1110">
    <property type="entry name" value="SGNH hydrolase"/>
    <property type="match status" value="1"/>
</dbReference>
<feature type="signal peptide" evidence="3">
    <location>
        <begin position="1"/>
        <end position="33"/>
    </location>
</feature>
<gene>
    <name evidence="5" type="ORF">G3T36_13055</name>
</gene>
<feature type="active site" evidence="1">
    <location>
        <position position="237"/>
    </location>
</feature>
<dbReference type="GO" id="GO:0006629">
    <property type="term" value="P:lipid metabolic process"/>
    <property type="evidence" value="ECO:0007669"/>
    <property type="project" value="TreeGrafter"/>
</dbReference>
<feature type="chain" id="PRO_5027112170" description="SGNH hydrolase-type esterase domain-containing protein" evidence="3">
    <location>
        <begin position="34"/>
        <end position="261"/>
    </location>
</feature>
<dbReference type="GO" id="GO:0016788">
    <property type="term" value="F:hydrolase activity, acting on ester bonds"/>
    <property type="evidence" value="ECO:0007669"/>
    <property type="project" value="InterPro"/>
</dbReference>
<dbReference type="PROSITE" id="PS51318">
    <property type="entry name" value="TAT"/>
    <property type="match status" value="1"/>
</dbReference>
<proteinExistence type="predicted"/>
<evidence type="ECO:0000313" key="6">
    <source>
        <dbReference type="Proteomes" id="UP000474967"/>
    </source>
</evidence>
<organism evidence="5 6">
    <name type="scientific">Leifsonia tongyongensis</name>
    <dbReference type="NCBI Taxonomy" id="1268043"/>
    <lineage>
        <taxon>Bacteria</taxon>
        <taxon>Bacillati</taxon>
        <taxon>Actinomycetota</taxon>
        <taxon>Actinomycetes</taxon>
        <taxon>Micrococcales</taxon>
        <taxon>Microbacteriaceae</taxon>
        <taxon>Leifsonia</taxon>
    </lineage>
</organism>
<feature type="domain" description="SGNH hydrolase-type esterase" evidence="4">
    <location>
        <begin position="48"/>
        <end position="243"/>
    </location>
</feature>
<dbReference type="SUPFAM" id="SSF52266">
    <property type="entry name" value="SGNH hydrolase"/>
    <property type="match status" value="1"/>
</dbReference>
<dbReference type="Pfam" id="PF13472">
    <property type="entry name" value="Lipase_GDSL_2"/>
    <property type="match status" value="1"/>
</dbReference>
<dbReference type="EMBL" id="JAAGWY010000002">
    <property type="protein sequence ID" value="NEN06794.1"/>
    <property type="molecule type" value="Genomic_DNA"/>
</dbReference>
<dbReference type="Proteomes" id="UP000474967">
    <property type="component" value="Unassembled WGS sequence"/>
</dbReference>
<reference evidence="5 6" key="1">
    <citation type="journal article" date="2014" name="J. Microbiol.">
        <title>Diaminobutyricibacter tongyongensis gen. nov., sp. nov. and Homoserinibacter gongjuensis gen. nov., sp. nov. belong to the family Microbacteriaceae.</title>
        <authorList>
            <person name="Kim S.J."/>
            <person name="Ahn J.H."/>
            <person name="Weon H.Y."/>
            <person name="Hamada M."/>
            <person name="Suzuki K."/>
            <person name="Kwon S.W."/>
        </authorList>
    </citation>
    <scope>NUCLEOTIDE SEQUENCE [LARGE SCALE GENOMIC DNA]</scope>
    <source>
        <strain evidence="5 6">NBRC 108724</strain>
    </source>
</reference>
<dbReference type="InterPro" id="IPR013830">
    <property type="entry name" value="SGNH_hydro"/>
</dbReference>
<evidence type="ECO:0000313" key="5">
    <source>
        <dbReference type="EMBL" id="NEN06794.1"/>
    </source>
</evidence>
<dbReference type="InterPro" id="IPR037460">
    <property type="entry name" value="SEST-like"/>
</dbReference>
<feature type="disulfide bond" evidence="2">
    <location>
        <begin position="61"/>
        <end position="86"/>
    </location>
</feature>
<name>A0A6L9Y0I2_9MICO</name>
<comment type="caution">
    <text evidence="5">The sequence shown here is derived from an EMBL/GenBank/DDBJ whole genome shotgun (WGS) entry which is preliminary data.</text>
</comment>
<keyword evidence="3" id="KW-0732">Signal</keyword>
<protein>
    <recommendedName>
        <fullName evidence="4">SGNH hydrolase-type esterase domain-containing protein</fullName>
    </recommendedName>
</protein>
<sequence length="261" mass="26503">MRISRSRSRLVTVALAALAAVGLTLGTAAPASASAWNDPHWRELRYVALGDSYAAGQASDCTHTASSYPLLLDRLPSVNLVSDVSCAGATTTTVITSQIGAVNRTVSLVTVTVGANDLDVAGLQAVCAVNPASAPCAAAIQARQAQLPALFANLAATYSQIAAASPAATILVTGYAPLVSTGPLYTAEQALNATIQGAVTSVAAAGAHIRYVAVAFTGHTADSPHPWFVLTGPNIFHPTWQGNLAYAAAIASALLAVELGR</sequence>
<keyword evidence="2" id="KW-1015">Disulfide bond</keyword>
<dbReference type="PANTHER" id="PTHR37981">
    <property type="entry name" value="LIPASE 2"/>
    <property type="match status" value="1"/>
</dbReference>
<dbReference type="AlphaFoldDB" id="A0A6L9Y0I2"/>
<dbReference type="InterPro" id="IPR036514">
    <property type="entry name" value="SGNH_hydro_sf"/>
</dbReference>
<evidence type="ECO:0000259" key="4">
    <source>
        <dbReference type="Pfam" id="PF13472"/>
    </source>
</evidence>
<keyword evidence="6" id="KW-1185">Reference proteome</keyword>
<evidence type="ECO:0000256" key="2">
    <source>
        <dbReference type="PIRSR" id="PIRSR637460-2"/>
    </source>
</evidence>
<feature type="active site" description="Nucleophile" evidence="1">
    <location>
        <position position="52"/>
    </location>
</feature>
<evidence type="ECO:0000256" key="1">
    <source>
        <dbReference type="PIRSR" id="PIRSR637460-1"/>
    </source>
</evidence>
<accession>A0A6L9Y0I2</accession>
<dbReference type="InterPro" id="IPR006311">
    <property type="entry name" value="TAT_signal"/>
</dbReference>
<evidence type="ECO:0000256" key="3">
    <source>
        <dbReference type="SAM" id="SignalP"/>
    </source>
</evidence>
<feature type="disulfide bond" evidence="2">
    <location>
        <begin position="127"/>
        <end position="136"/>
    </location>
</feature>
<dbReference type="PANTHER" id="PTHR37981:SF1">
    <property type="entry name" value="SGNH HYDROLASE-TYPE ESTERASE DOMAIN-CONTAINING PROTEIN"/>
    <property type="match status" value="1"/>
</dbReference>